<accession>A0A1H6VUU4</accession>
<dbReference type="GO" id="GO:0008876">
    <property type="term" value="F:quinoprotein glucose dehydrogenase activity"/>
    <property type="evidence" value="ECO:0007669"/>
    <property type="project" value="TreeGrafter"/>
</dbReference>
<keyword evidence="7" id="KW-1185">Reference proteome</keyword>
<dbReference type="EMBL" id="FNZH01000002">
    <property type="protein sequence ID" value="SEJ05607.1"/>
    <property type="molecule type" value="Genomic_DNA"/>
</dbReference>
<organism evidence="6 7">
    <name type="scientific">Cyclobacterium xiamenense</name>
    <dbReference type="NCBI Taxonomy" id="1297121"/>
    <lineage>
        <taxon>Bacteria</taxon>
        <taxon>Pseudomonadati</taxon>
        <taxon>Bacteroidota</taxon>
        <taxon>Cytophagia</taxon>
        <taxon>Cytophagales</taxon>
        <taxon>Cyclobacteriaceae</taxon>
        <taxon>Cyclobacterium</taxon>
    </lineage>
</organism>
<dbReference type="Proteomes" id="UP000199403">
    <property type="component" value="Unassembled WGS sequence"/>
</dbReference>
<keyword evidence="4" id="KW-0732">Signal</keyword>
<dbReference type="AlphaFoldDB" id="A0A1H6VUU4"/>
<comment type="similarity">
    <text evidence="2">Belongs to the bacterial PQQ dehydrogenase family.</text>
</comment>
<dbReference type="InterPro" id="IPR002372">
    <property type="entry name" value="PQQ_rpt_dom"/>
</dbReference>
<dbReference type="PANTHER" id="PTHR32303:SF4">
    <property type="entry name" value="QUINOPROTEIN GLUCOSE DEHYDROGENASE"/>
    <property type="match status" value="1"/>
</dbReference>
<feature type="signal peptide" evidence="4">
    <location>
        <begin position="1"/>
        <end position="21"/>
    </location>
</feature>
<feature type="chain" id="PRO_5011547868" evidence="4">
    <location>
        <begin position="22"/>
        <end position="645"/>
    </location>
</feature>
<evidence type="ECO:0000256" key="1">
    <source>
        <dbReference type="ARBA" id="ARBA00001931"/>
    </source>
</evidence>
<dbReference type="CDD" id="cd10280">
    <property type="entry name" value="PQQ_mGDH"/>
    <property type="match status" value="1"/>
</dbReference>
<evidence type="ECO:0000256" key="3">
    <source>
        <dbReference type="ARBA" id="ARBA00023002"/>
    </source>
</evidence>
<name>A0A1H6VUU4_9BACT</name>
<dbReference type="SMART" id="SM00564">
    <property type="entry name" value="PQQ"/>
    <property type="match status" value="6"/>
</dbReference>
<dbReference type="PANTHER" id="PTHR32303">
    <property type="entry name" value="QUINOPROTEIN ALCOHOL DEHYDROGENASE (CYTOCHROME C)"/>
    <property type="match status" value="1"/>
</dbReference>
<dbReference type="Gene3D" id="2.140.10.10">
    <property type="entry name" value="Quinoprotein alcohol dehydrogenase-like superfamily"/>
    <property type="match status" value="1"/>
</dbReference>
<feature type="domain" description="Pyrrolo-quinoline quinone repeat" evidence="5">
    <location>
        <begin position="28"/>
        <end position="620"/>
    </location>
</feature>
<reference evidence="7" key="1">
    <citation type="submission" date="2016-10" db="EMBL/GenBank/DDBJ databases">
        <authorList>
            <person name="Varghese N."/>
            <person name="Submissions S."/>
        </authorList>
    </citation>
    <scope>NUCLEOTIDE SEQUENCE [LARGE SCALE GENOMIC DNA]</scope>
    <source>
        <strain evidence="7">IBRC-M 10761</strain>
    </source>
</reference>
<dbReference type="SUPFAM" id="SSF50998">
    <property type="entry name" value="Quinoprotein alcohol dehydrogenase-like"/>
    <property type="match status" value="1"/>
</dbReference>
<dbReference type="InterPro" id="IPR018391">
    <property type="entry name" value="PQQ_b-propeller_rpt"/>
</dbReference>
<dbReference type="OrthoDB" id="9794322at2"/>
<dbReference type="InterPro" id="IPR011047">
    <property type="entry name" value="Quinoprotein_ADH-like_sf"/>
</dbReference>
<evidence type="ECO:0000256" key="2">
    <source>
        <dbReference type="ARBA" id="ARBA00008156"/>
    </source>
</evidence>
<dbReference type="GO" id="GO:0048038">
    <property type="term" value="F:quinone binding"/>
    <property type="evidence" value="ECO:0007669"/>
    <property type="project" value="InterPro"/>
</dbReference>
<evidence type="ECO:0000256" key="4">
    <source>
        <dbReference type="SAM" id="SignalP"/>
    </source>
</evidence>
<dbReference type="Pfam" id="PF01011">
    <property type="entry name" value="PQQ"/>
    <property type="match status" value="1"/>
</dbReference>
<evidence type="ECO:0000259" key="5">
    <source>
        <dbReference type="Pfam" id="PF01011"/>
    </source>
</evidence>
<gene>
    <name evidence="6" type="ORF">SAMN05192553_102158</name>
</gene>
<sequence>MKKYSGFFGCLFLALSGTLFGQVNDADWPAYGGDPSGMRHAALSQITPENLHRLKVAWTYRTGELAYYQQNNAAEKAAFEATPLMVEGVLYLSTPSNRVIALDPATGAEKWTFDPKVNLKEDYSEITSRGVSTWPGPDEVGKDRERRIFLATIDGRLIALSAATGKPIPEFGRKGTIDLRRGIGPISVTSPPAIIGNTVITGSSMGDNQRLDYERGVVRAFDVLTGKLKWRWDPIPRKADDPARATWKGKKAAQTGAANAWSILSVDPERNLVFIPTTSPSPDYYGGERVGRNEYANSIVALRASTGKLVWHFQTVHHDLWDYDNAAQPALISVERDGGEVPAVAVGTKMGHIFLLHRETGKPLFPVEERPVPQSKVPGEQAYPTQPFPVLPLPVGPQQVRIEDAWGLTEADREVAEERIASLVNEGPFTPPSLQGTMVTPSNAGGVHWGGVSYDPGRNLLITNINRLVAVIRLIPREKLKEEEGKNEALLRAETGLQEGTPYVLKRDYLFTRSQEGLRMQTKPPWGTLLAIDMNSGERKWEVPLGFMYDPQTYPDAVNWGSINFGGALTTASGLTFVAASLDGFFRAFATETGELLWQSQLPAGGQSTPMSYQLNGKQYLVISAGGHGKLGTPLGDYVVAYALD</sequence>
<dbReference type="RefSeq" id="WP_092170677.1">
    <property type="nucleotide sequence ID" value="NZ_FNZH01000002.1"/>
</dbReference>
<protein>
    <submittedName>
        <fullName evidence="6">Quinoprotein glucose dehydrogenase</fullName>
    </submittedName>
</protein>
<dbReference type="InterPro" id="IPR017511">
    <property type="entry name" value="PQQ_mDH"/>
</dbReference>
<dbReference type="STRING" id="1416801.SAMN05192553_102158"/>
<evidence type="ECO:0000313" key="6">
    <source>
        <dbReference type="EMBL" id="SEJ05607.1"/>
    </source>
</evidence>
<comment type="cofactor">
    <cofactor evidence="1">
        <name>pyrroloquinoline quinone</name>
        <dbReference type="ChEBI" id="CHEBI:58442"/>
    </cofactor>
</comment>
<proteinExistence type="inferred from homology"/>
<keyword evidence="3" id="KW-0560">Oxidoreductase</keyword>
<dbReference type="GO" id="GO:0016020">
    <property type="term" value="C:membrane"/>
    <property type="evidence" value="ECO:0007669"/>
    <property type="project" value="InterPro"/>
</dbReference>
<evidence type="ECO:0000313" key="7">
    <source>
        <dbReference type="Proteomes" id="UP000199403"/>
    </source>
</evidence>